<evidence type="ECO:0000313" key="2">
    <source>
        <dbReference type="Proteomes" id="UP001519460"/>
    </source>
</evidence>
<proteinExistence type="predicted"/>
<keyword evidence="2" id="KW-1185">Reference proteome</keyword>
<dbReference type="AlphaFoldDB" id="A0ABD0LJ49"/>
<accession>A0ABD0LJ49</accession>
<protein>
    <submittedName>
        <fullName evidence="1">Uncharacterized protein</fullName>
    </submittedName>
</protein>
<comment type="caution">
    <text evidence="1">The sequence shown here is derived from an EMBL/GenBank/DDBJ whole genome shotgun (WGS) entry which is preliminary data.</text>
</comment>
<organism evidence="1 2">
    <name type="scientific">Batillaria attramentaria</name>
    <dbReference type="NCBI Taxonomy" id="370345"/>
    <lineage>
        <taxon>Eukaryota</taxon>
        <taxon>Metazoa</taxon>
        <taxon>Spiralia</taxon>
        <taxon>Lophotrochozoa</taxon>
        <taxon>Mollusca</taxon>
        <taxon>Gastropoda</taxon>
        <taxon>Caenogastropoda</taxon>
        <taxon>Sorbeoconcha</taxon>
        <taxon>Cerithioidea</taxon>
        <taxon>Batillariidae</taxon>
        <taxon>Batillaria</taxon>
    </lineage>
</organism>
<dbReference type="Proteomes" id="UP001519460">
    <property type="component" value="Unassembled WGS sequence"/>
</dbReference>
<dbReference type="EMBL" id="JACVVK020000044">
    <property type="protein sequence ID" value="KAK7499448.1"/>
    <property type="molecule type" value="Genomic_DNA"/>
</dbReference>
<name>A0ABD0LJ49_9CAEN</name>
<sequence>MRESVQRGEAITARSPVICRAMIAFLLAERIYLRGKLGYIATDNVYGQSRCSANRIIRKRCSGLRQRAFQTRWLFLALDMKRQDLFYQFHKTNR</sequence>
<evidence type="ECO:0000313" key="1">
    <source>
        <dbReference type="EMBL" id="KAK7499448.1"/>
    </source>
</evidence>
<gene>
    <name evidence="1" type="ORF">BaRGS_00009423</name>
</gene>
<reference evidence="1 2" key="1">
    <citation type="journal article" date="2023" name="Sci. Data">
        <title>Genome assembly of the Korean intertidal mud-creeper Batillaria attramentaria.</title>
        <authorList>
            <person name="Patra A.K."/>
            <person name="Ho P.T."/>
            <person name="Jun S."/>
            <person name="Lee S.J."/>
            <person name="Kim Y."/>
            <person name="Won Y.J."/>
        </authorList>
    </citation>
    <scope>NUCLEOTIDE SEQUENCE [LARGE SCALE GENOMIC DNA]</scope>
    <source>
        <strain evidence="1">Wonlab-2016</strain>
    </source>
</reference>